<dbReference type="PANTHER" id="PTHR35802">
    <property type="entry name" value="PROTEASE SYNTHASE AND SPORULATION PROTEIN PAI 2"/>
    <property type="match status" value="1"/>
</dbReference>
<dbReference type="Proteomes" id="UP000032680">
    <property type="component" value="Unassembled WGS sequence"/>
</dbReference>
<dbReference type="RefSeq" id="WP_048861173.1">
    <property type="nucleotide sequence ID" value="NZ_BANB01000250.1"/>
</dbReference>
<dbReference type="OrthoDB" id="9794948at2"/>
<name>A0A0D6P7K1_9PROT</name>
<organism evidence="1 2">
    <name type="scientific">Acidisphaera rubrifaciens HS-AP3</name>
    <dbReference type="NCBI Taxonomy" id="1231350"/>
    <lineage>
        <taxon>Bacteria</taxon>
        <taxon>Pseudomonadati</taxon>
        <taxon>Pseudomonadota</taxon>
        <taxon>Alphaproteobacteria</taxon>
        <taxon>Acetobacterales</taxon>
        <taxon>Acetobacteraceae</taxon>
        <taxon>Acidisphaera</taxon>
    </lineage>
</organism>
<dbReference type="PIRSF" id="PIRSF010372">
    <property type="entry name" value="PaiB"/>
    <property type="match status" value="1"/>
</dbReference>
<evidence type="ECO:0000313" key="2">
    <source>
        <dbReference type="Proteomes" id="UP000032680"/>
    </source>
</evidence>
<protein>
    <submittedName>
        <fullName evidence="1">Transcriptional negative regulator</fullName>
    </submittedName>
</protein>
<comment type="caution">
    <text evidence="1">The sequence shown here is derived from an EMBL/GenBank/DDBJ whole genome shotgun (WGS) entry which is preliminary data.</text>
</comment>
<dbReference type="InterPro" id="IPR012349">
    <property type="entry name" value="Split_barrel_FMN-bd"/>
</dbReference>
<dbReference type="EMBL" id="BANB01000250">
    <property type="protein sequence ID" value="GAN77178.1"/>
    <property type="molecule type" value="Genomic_DNA"/>
</dbReference>
<dbReference type="AlphaFoldDB" id="A0A0D6P7K1"/>
<accession>A0A0D6P7K1</accession>
<dbReference type="SUPFAM" id="SSF50475">
    <property type="entry name" value="FMN-binding split barrel"/>
    <property type="match status" value="1"/>
</dbReference>
<gene>
    <name evidence="1" type="ORF">Asru_0250_02</name>
</gene>
<reference evidence="1 2" key="1">
    <citation type="submission" date="2012-11" db="EMBL/GenBank/DDBJ databases">
        <title>Whole genome sequence of Acidisphaera rubrifaciens HS-AP3.</title>
        <authorList>
            <person name="Azuma Y."/>
            <person name="Higashiura N."/>
            <person name="Hirakawa H."/>
            <person name="Matsushita K."/>
        </authorList>
    </citation>
    <scope>NUCLEOTIDE SEQUENCE [LARGE SCALE GENOMIC DNA]</scope>
    <source>
        <strain evidence="1 2">HS-AP3</strain>
    </source>
</reference>
<dbReference type="Pfam" id="PF04299">
    <property type="entry name" value="FMN_bind_2"/>
    <property type="match status" value="1"/>
</dbReference>
<dbReference type="Gene3D" id="2.30.110.10">
    <property type="entry name" value="Electron Transport, Fmn-binding Protein, Chain A"/>
    <property type="match status" value="1"/>
</dbReference>
<dbReference type="PANTHER" id="PTHR35802:SF1">
    <property type="entry name" value="PROTEASE SYNTHASE AND SPORULATION PROTEIN PAI 2"/>
    <property type="match status" value="1"/>
</dbReference>
<sequence length="209" mass="22408">MYRPPAFREDRPEVMQALIEAHPLGLLITAGPAGLMASPVPFLIDRAAGAYGTLRCHLARANPQVAELAATADCLVVFQGPQDYVSPGWYPSKRAHGRVVPTWNYVTVHAWGPPRVVPDAAWLHAQVGALTDAREAARPAPWAVDDAPADFVAGQLRAITGVEIPVVRMEGKWKVSQNRDAADRAGVADGLRAEGHAAMADLVTTRSPK</sequence>
<proteinExistence type="predicted"/>
<keyword evidence="2" id="KW-1185">Reference proteome</keyword>
<evidence type="ECO:0000313" key="1">
    <source>
        <dbReference type="EMBL" id="GAN77178.1"/>
    </source>
</evidence>
<dbReference type="InterPro" id="IPR007396">
    <property type="entry name" value="TR_PAI2-type"/>
</dbReference>